<keyword evidence="2" id="KW-1185">Reference proteome</keyword>
<proteinExistence type="predicted"/>
<reference evidence="1 2" key="1">
    <citation type="journal article" date="2024" name="Nat. Commun.">
        <title>Phylogenomics reveals the evolutionary origins of lichenization in chlorophyte algae.</title>
        <authorList>
            <person name="Puginier C."/>
            <person name="Libourel C."/>
            <person name="Otte J."/>
            <person name="Skaloud P."/>
            <person name="Haon M."/>
            <person name="Grisel S."/>
            <person name="Petersen M."/>
            <person name="Berrin J.G."/>
            <person name="Delaux P.M."/>
            <person name="Dal Grande F."/>
            <person name="Keller J."/>
        </authorList>
    </citation>
    <scope>NUCLEOTIDE SEQUENCE [LARGE SCALE GENOMIC DNA]</scope>
    <source>
        <strain evidence="1 2">SAG 2523</strain>
    </source>
</reference>
<protein>
    <submittedName>
        <fullName evidence="1">Uncharacterized protein</fullName>
    </submittedName>
</protein>
<organism evidence="1 2">
    <name type="scientific">Apatococcus fuscideae</name>
    <dbReference type="NCBI Taxonomy" id="2026836"/>
    <lineage>
        <taxon>Eukaryota</taxon>
        <taxon>Viridiplantae</taxon>
        <taxon>Chlorophyta</taxon>
        <taxon>core chlorophytes</taxon>
        <taxon>Trebouxiophyceae</taxon>
        <taxon>Chlorellales</taxon>
        <taxon>Chlorellaceae</taxon>
        <taxon>Apatococcus</taxon>
    </lineage>
</organism>
<dbReference type="AlphaFoldDB" id="A0AAW1TC67"/>
<gene>
    <name evidence="1" type="ORF">WJX84_000252</name>
</gene>
<evidence type="ECO:0000313" key="2">
    <source>
        <dbReference type="Proteomes" id="UP001485043"/>
    </source>
</evidence>
<evidence type="ECO:0000313" key="1">
    <source>
        <dbReference type="EMBL" id="KAK9866469.1"/>
    </source>
</evidence>
<sequence length="129" mass="14546">MLPSPVNEAIIRCPPNDYSRERGKSPKLIEFEEDKLYKSLVKRVPTLLDQPVDLSSFAPPKARQVIQAQMKLMERGMAQKDAALVVEATMIPTSQGASQKSVLEMGQDDEERILTAAYQTKLDRKTRRS</sequence>
<name>A0AAW1TC67_9CHLO</name>
<dbReference type="EMBL" id="JALJOV010000159">
    <property type="protein sequence ID" value="KAK9866469.1"/>
    <property type="molecule type" value="Genomic_DNA"/>
</dbReference>
<dbReference type="Proteomes" id="UP001485043">
    <property type="component" value="Unassembled WGS sequence"/>
</dbReference>
<comment type="caution">
    <text evidence="1">The sequence shown here is derived from an EMBL/GenBank/DDBJ whole genome shotgun (WGS) entry which is preliminary data.</text>
</comment>
<accession>A0AAW1TC67</accession>